<organism evidence="1 2">
    <name type="scientific">Portunus trituberculatus</name>
    <name type="common">Swimming crab</name>
    <name type="synonym">Neptunus trituberculatus</name>
    <dbReference type="NCBI Taxonomy" id="210409"/>
    <lineage>
        <taxon>Eukaryota</taxon>
        <taxon>Metazoa</taxon>
        <taxon>Ecdysozoa</taxon>
        <taxon>Arthropoda</taxon>
        <taxon>Crustacea</taxon>
        <taxon>Multicrustacea</taxon>
        <taxon>Malacostraca</taxon>
        <taxon>Eumalacostraca</taxon>
        <taxon>Eucarida</taxon>
        <taxon>Decapoda</taxon>
        <taxon>Pleocyemata</taxon>
        <taxon>Brachyura</taxon>
        <taxon>Eubrachyura</taxon>
        <taxon>Portunoidea</taxon>
        <taxon>Portunidae</taxon>
        <taxon>Portuninae</taxon>
        <taxon>Portunus</taxon>
    </lineage>
</organism>
<gene>
    <name evidence="1" type="ORF">E2C01_067068</name>
</gene>
<dbReference type="AlphaFoldDB" id="A0A5B7HSM8"/>
<keyword evidence="2" id="KW-1185">Reference proteome</keyword>
<sequence length="60" mass="7394">MIITNREGREWDVRKWKSEIDRVVKHVGLSEWNNKMEQKSTLEWYRDHERGPNQGHSVWM</sequence>
<name>A0A5B7HSM8_PORTR</name>
<dbReference type="Proteomes" id="UP000324222">
    <property type="component" value="Unassembled WGS sequence"/>
</dbReference>
<evidence type="ECO:0000313" key="2">
    <source>
        <dbReference type="Proteomes" id="UP000324222"/>
    </source>
</evidence>
<evidence type="ECO:0000313" key="1">
    <source>
        <dbReference type="EMBL" id="MPC72755.1"/>
    </source>
</evidence>
<reference evidence="1 2" key="1">
    <citation type="submission" date="2019-05" db="EMBL/GenBank/DDBJ databases">
        <title>Another draft genome of Portunus trituberculatus and its Hox gene families provides insights of decapod evolution.</title>
        <authorList>
            <person name="Jeong J.-H."/>
            <person name="Song I."/>
            <person name="Kim S."/>
            <person name="Choi T."/>
            <person name="Kim D."/>
            <person name="Ryu S."/>
            <person name="Kim W."/>
        </authorList>
    </citation>
    <scope>NUCLEOTIDE SEQUENCE [LARGE SCALE GENOMIC DNA]</scope>
    <source>
        <tissue evidence="1">Muscle</tissue>
    </source>
</reference>
<dbReference type="EMBL" id="VSRR010035348">
    <property type="protein sequence ID" value="MPC72755.1"/>
    <property type="molecule type" value="Genomic_DNA"/>
</dbReference>
<protein>
    <submittedName>
        <fullName evidence="1">Uncharacterized protein</fullName>
    </submittedName>
</protein>
<proteinExistence type="predicted"/>
<accession>A0A5B7HSM8</accession>
<comment type="caution">
    <text evidence="1">The sequence shown here is derived from an EMBL/GenBank/DDBJ whole genome shotgun (WGS) entry which is preliminary data.</text>
</comment>